<evidence type="ECO:0000256" key="8">
    <source>
        <dbReference type="SAM" id="MobiDB-lite"/>
    </source>
</evidence>
<reference evidence="10" key="3">
    <citation type="submission" date="2016-07" db="EMBL/GenBank/DDBJ databases">
        <title>Evolution of pathogenesis and genome organization in the Tremellales.</title>
        <authorList>
            <person name="Cuomo C."/>
            <person name="Litvintseva A."/>
            <person name="Heitman J."/>
            <person name="Chen Y."/>
            <person name="Sun S."/>
            <person name="Springer D."/>
            <person name="Dromer F."/>
            <person name="Young S."/>
            <person name="Zeng Q."/>
            <person name="Chapman S."/>
            <person name="Gujja S."/>
            <person name="Saif S."/>
            <person name="Birren B."/>
        </authorList>
    </citation>
    <scope>NUCLEOTIDE SEQUENCE</scope>
    <source>
        <strain evidence="10">CBS 10737</strain>
    </source>
</reference>
<comment type="subcellular location">
    <subcellularLocation>
        <location evidence="1">Endoplasmic reticulum membrane</location>
        <topology evidence="1">Multi-pass membrane protein</topology>
    </subcellularLocation>
</comment>
<dbReference type="PANTHER" id="PTHR23129:SF0">
    <property type="entry name" value="ACYL-COENZYME A DIPHOSPHATASE FITM2"/>
    <property type="match status" value="1"/>
</dbReference>
<dbReference type="GO" id="GO:0019915">
    <property type="term" value="P:lipid storage"/>
    <property type="evidence" value="ECO:0007669"/>
    <property type="project" value="InterPro"/>
</dbReference>
<sequence>MSSPQPPSTPKSTRPTITTPHRRSNSASHASPIDIKPKSPAARRMSMTSTSQSASLTPQTFLERASENEQIVLAGIITSLMLCGILYSIVRSSSLDTSEIHHHFLPHRAAYFARKSNLLNVIFVKRAWGWTSLVYLIHLFTSTSSPSSINTGPGSRARRLGVWVLGTIAWLLFTRWFFGAGLGDRIIAVTGGNCAVPLPTGVNLKAARDIFPSLFTAGESSRTIAQNQAGKIYVPLPHQFCTGVPLNANTFPQLFSLIPSYADLKATSDHESLQALPRPRWHRGFDISGHAFLLTLSAMVLGRELAETWRSWVESSTKRRKLVKRDVGIVPIIHKWSGIAASGLVGIWCWMVLMTGIYFHNPPEKLSGLLLGLSTAYLINILIPPSSTPSPFNPIITPRLIFSRPSSGPGGIFDENAARRGGVVDDGVIYEDTLESSEEEEAKISGRRINGREKVA</sequence>
<evidence type="ECO:0000256" key="3">
    <source>
        <dbReference type="ARBA" id="ARBA00022801"/>
    </source>
</evidence>
<reference evidence="10" key="1">
    <citation type="submission" date="2013-07" db="EMBL/GenBank/DDBJ databases">
        <title>The Genome Sequence of Cryptococcus pinus CBS10737.</title>
        <authorList>
            <consortium name="The Broad Institute Genome Sequencing Platform"/>
            <person name="Cuomo C."/>
            <person name="Litvintseva A."/>
            <person name="Chen Y."/>
            <person name="Heitman J."/>
            <person name="Sun S."/>
            <person name="Springer D."/>
            <person name="Dromer F."/>
            <person name="Young S.K."/>
            <person name="Zeng Q."/>
            <person name="Gargeya S."/>
            <person name="Fitzgerald M."/>
            <person name="Abouelleil A."/>
            <person name="Alvarado L."/>
            <person name="Berlin A.M."/>
            <person name="Chapman S.B."/>
            <person name="Dewar J."/>
            <person name="Goldberg J."/>
            <person name="Griggs A."/>
            <person name="Gujja S."/>
            <person name="Hansen M."/>
            <person name="Howarth C."/>
            <person name="Imamovic A."/>
            <person name="Larimer J."/>
            <person name="McCowan C."/>
            <person name="Murphy C."/>
            <person name="Pearson M."/>
            <person name="Priest M."/>
            <person name="Roberts A."/>
            <person name="Saif S."/>
            <person name="Shea T."/>
            <person name="Sykes S."/>
            <person name="Wortman J."/>
            <person name="Nusbaum C."/>
            <person name="Birren B."/>
        </authorList>
    </citation>
    <scope>NUCLEOTIDE SEQUENCE [LARGE SCALE GENOMIC DNA]</scope>
    <source>
        <strain evidence="10">CBS 10737</strain>
    </source>
</reference>
<keyword evidence="5 9" id="KW-1133">Transmembrane helix</keyword>
<dbReference type="GO" id="GO:0010945">
    <property type="term" value="F:coenzyme A diphosphatase activity"/>
    <property type="evidence" value="ECO:0007669"/>
    <property type="project" value="InterPro"/>
</dbReference>
<evidence type="ECO:0000256" key="1">
    <source>
        <dbReference type="ARBA" id="ARBA00004477"/>
    </source>
</evidence>
<evidence type="ECO:0008006" key="13">
    <source>
        <dbReference type="Google" id="ProtNLM"/>
    </source>
</evidence>
<keyword evidence="6" id="KW-0443">Lipid metabolism</keyword>
<gene>
    <name evidence="10" type="ORF">I206_05075</name>
    <name evidence="11" type="ORF">I206_106249</name>
</gene>
<dbReference type="GO" id="GO:0005789">
    <property type="term" value="C:endoplasmic reticulum membrane"/>
    <property type="evidence" value="ECO:0007669"/>
    <property type="project" value="UniProtKB-SubCell"/>
</dbReference>
<keyword evidence="3" id="KW-0378">Hydrolase</keyword>
<dbReference type="InterPro" id="IPR019388">
    <property type="entry name" value="FIT"/>
</dbReference>
<evidence type="ECO:0000256" key="4">
    <source>
        <dbReference type="ARBA" id="ARBA00022824"/>
    </source>
</evidence>
<feature type="transmembrane region" description="Helical" evidence="9">
    <location>
        <begin position="160"/>
        <end position="178"/>
    </location>
</feature>
<reference evidence="11" key="2">
    <citation type="submission" date="2013-07" db="EMBL/GenBank/DDBJ databases">
        <authorList>
            <consortium name="The Broad Institute Genome Sequencing Platform"/>
            <person name="Cuomo C."/>
            <person name="Litvintseva A."/>
            <person name="Chen Y."/>
            <person name="Heitman J."/>
            <person name="Sun S."/>
            <person name="Springer D."/>
            <person name="Dromer F."/>
            <person name="Young S.K."/>
            <person name="Zeng Q."/>
            <person name="Gargeya S."/>
            <person name="Fitzgerald M."/>
            <person name="Abouelleil A."/>
            <person name="Alvarado L."/>
            <person name="Berlin A.M."/>
            <person name="Chapman S.B."/>
            <person name="Dewar J."/>
            <person name="Goldberg J."/>
            <person name="Griggs A."/>
            <person name="Gujja S."/>
            <person name="Hansen M."/>
            <person name="Howarth C."/>
            <person name="Imamovic A."/>
            <person name="Larimer J."/>
            <person name="McCowan C."/>
            <person name="Murphy C."/>
            <person name="Pearson M."/>
            <person name="Priest M."/>
            <person name="Roberts A."/>
            <person name="Saif S."/>
            <person name="Shea T."/>
            <person name="Sykes S."/>
            <person name="Wortman J."/>
            <person name="Nusbaum C."/>
            <person name="Birren B."/>
        </authorList>
    </citation>
    <scope>NUCLEOTIDE SEQUENCE</scope>
    <source>
        <strain evidence="11">CBS 10737</strain>
    </source>
</reference>
<feature type="region of interest" description="Disordered" evidence="8">
    <location>
        <begin position="1"/>
        <end position="58"/>
    </location>
</feature>
<evidence type="ECO:0000256" key="7">
    <source>
        <dbReference type="ARBA" id="ARBA00023136"/>
    </source>
</evidence>
<dbReference type="EMBL" id="KI894012">
    <property type="protein sequence ID" value="OCF49382.1"/>
    <property type="molecule type" value="Genomic_DNA"/>
</dbReference>
<dbReference type="PANTHER" id="PTHR23129">
    <property type="entry name" value="ACYL-COENZYME A DIPHOSPHATASE FITM2"/>
    <property type="match status" value="1"/>
</dbReference>
<evidence type="ECO:0000256" key="2">
    <source>
        <dbReference type="ARBA" id="ARBA00022692"/>
    </source>
</evidence>
<evidence type="ECO:0000313" key="12">
    <source>
        <dbReference type="Proteomes" id="UP000094020"/>
    </source>
</evidence>
<dbReference type="KEGG" id="kpin:30173444"/>
<feature type="compositionally biased region" description="Polar residues" evidence="8">
    <location>
        <begin position="46"/>
        <end position="58"/>
    </location>
</feature>
<reference evidence="11" key="4">
    <citation type="submission" date="2024-02" db="EMBL/GenBank/DDBJ databases">
        <title>Comparative genomics of Cryptococcus and Kwoniella reveals pathogenesis evolution and contrasting modes of karyotype evolution via chromosome fusion or intercentromeric recombination.</title>
        <authorList>
            <person name="Coelho M.A."/>
            <person name="David-Palma M."/>
            <person name="Shea T."/>
            <person name="Bowers K."/>
            <person name="McGinley-Smith S."/>
            <person name="Mohammad A.W."/>
            <person name="Gnirke A."/>
            <person name="Yurkov A.M."/>
            <person name="Nowrousian M."/>
            <person name="Sun S."/>
            <person name="Cuomo C.A."/>
            <person name="Heitman J."/>
        </authorList>
    </citation>
    <scope>NUCLEOTIDE SEQUENCE</scope>
    <source>
        <strain evidence="11">CBS 10737</strain>
    </source>
</reference>
<keyword evidence="7 9" id="KW-0472">Membrane</keyword>
<evidence type="ECO:0000313" key="10">
    <source>
        <dbReference type="EMBL" id="OCF49382.1"/>
    </source>
</evidence>
<dbReference type="Proteomes" id="UP000094020">
    <property type="component" value="Chromosome 8"/>
</dbReference>
<keyword evidence="4" id="KW-0256">Endoplasmic reticulum</keyword>
<keyword evidence="2 9" id="KW-0812">Transmembrane</keyword>
<accession>A0A1B9I1G2</accession>
<dbReference type="GeneID" id="30173444"/>
<feature type="region of interest" description="Disordered" evidence="8">
    <location>
        <begin position="435"/>
        <end position="456"/>
    </location>
</feature>
<proteinExistence type="predicted"/>
<dbReference type="STRING" id="1296096.A0A1B9I1G2"/>
<dbReference type="Pfam" id="PF10261">
    <property type="entry name" value="FIT"/>
    <property type="match status" value="1"/>
</dbReference>
<evidence type="ECO:0000256" key="6">
    <source>
        <dbReference type="ARBA" id="ARBA00023098"/>
    </source>
</evidence>
<protein>
    <recommendedName>
        <fullName evidence="13">Inositol phospholipid biosynthesis protein Scs3</fullName>
    </recommendedName>
</protein>
<feature type="compositionally biased region" description="Low complexity" evidence="8">
    <location>
        <begin position="10"/>
        <end position="19"/>
    </location>
</feature>
<evidence type="ECO:0000256" key="5">
    <source>
        <dbReference type="ARBA" id="ARBA00022989"/>
    </source>
</evidence>
<dbReference type="EMBL" id="CP144526">
    <property type="protein sequence ID" value="WWC72287.1"/>
    <property type="molecule type" value="Genomic_DNA"/>
</dbReference>
<evidence type="ECO:0000313" key="11">
    <source>
        <dbReference type="EMBL" id="WWC72287.1"/>
    </source>
</evidence>
<feature type="transmembrane region" description="Helical" evidence="9">
    <location>
        <begin position="339"/>
        <end position="360"/>
    </location>
</feature>
<dbReference type="RefSeq" id="XP_019010601.1">
    <property type="nucleotide sequence ID" value="XM_019156799.1"/>
</dbReference>
<feature type="transmembrane region" description="Helical" evidence="9">
    <location>
        <begin position="118"/>
        <end position="140"/>
    </location>
</feature>
<organism evidence="10">
    <name type="scientific">Kwoniella pini CBS 10737</name>
    <dbReference type="NCBI Taxonomy" id="1296096"/>
    <lineage>
        <taxon>Eukaryota</taxon>
        <taxon>Fungi</taxon>
        <taxon>Dikarya</taxon>
        <taxon>Basidiomycota</taxon>
        <taxon>Agaricomycotina</taxon>
        <taxon>Tremellomycetes</taxon>
        <taxon>Tremellales</taxon>
        <taxon>Cryptococcaceae</taxon>
        <taxon>Kwoniella</taxon>
    </lineage>
</organism>
<evidence type="ECO:0000256" key="9">
    <source>
        <dbReference type="SAM" id="Phobius"/>
    </source>
</evidence>
<dbReference type="GO" id="GO:0008654">
    <property type="term" value="P:phospholipid biosynthetic process"/>
    <property type="evidence" value="ECO:0007669"/>
    <property type="project" value="TreeGrafter"/>
</dbReference>
<feature type="transmembrane region" description="Helical" evidence="9">
    <location>
        <begin position="71"/>
        <end position="90"/>
    </location>
</feature>
<keyword evidence="12" id="KW-1185">Reference proteome</keyword>
<dbReference type="OrthoDB" id="5579088at2759"/>
<dbReference type="AlphaFoldDB" id="A0A1B9I1G2"/>
<name>A0A1B9I1G2_9TREE</name>
<dbReference type="GO" id="GO:0034389">
    <property type="term" value="P:lipid droplet organization"/>
    <property type="evidence" value="ECO:0007669"/>
    <property type="project" value="TreeGrafter"/>
</dbReference>